<evidence type="ECO:0000313" key="11">
    <source>
        <dbReference type="Proteomes" id="UP000461409"/>
    </source>
</evidence>
<keyword evidence="11" id="KW-1185">Reference proteome</keyword>
<dbReference type="PANTHER" id="PTHR11963:SF23">
    <property type="entry name" value="CYTOSOL AMINOPEPTIDASE"/>
    <property type="match status" value="1"/>
</dbReference>
<comment type="similarity">
    <text evidence="3 8">Belongs to the peptidase M17 family.</text>
</comment>
<comment type="subcellular location">
    <subcellularLocation>
        <location evidence="8">Cytoplasm</location>
    </subcellularLocation>
</comment>
<dbReference type="InterPro" id="IPR008283">
    <property type="entry name" value="Peptidase_M17_N"/>
</dbReference>
<dbReference type="PANTHER" id="PTHR11963">
    <property type="entry name" value="LEUCINE AMINOPEPTIDASE-RELATED"/>
    <property type="match status" value="1"/>
</dbReference>
<feature type="active site" evidence="8">
    <location>
        <position position="338"/>
    </location>
</feature>
<evidence type="ECO:0000256" key="8">
    <source>
        <dbReference type="HAMAP-Rule" id="MF_00181"/>
    </source>
</evidence>
<comment type="catalytic activity">
    <reaction evidence="1 8">
        <text>Release of an N-terminal amino acid, Xaa-|-Yaa-, in which Xaa is preferably Leu, but may be other amino acids including Pro although not Arg or Lys, and Yaa may be Pro. Amino acid amides and methyl esters are also readily hydrolyzed, but rates on arylamides are exceedingly low.</text>
        <dbReference type="EC" id="3.4.11.1"/>
    </reaction>
</comment>
<dbReference type="NCBIfam" id="NF002077">
    <property type="entry name" value="PRK00913.2-4"/>
    <property type="match status" value="1"/>
</dbReference>
<organism evidence="10 11">
    <name type="scientific">Aurantiacibacter rhizosphaerae</name>
    <dbReference type="NCBI Taxonomy" id="2691582"/>
    <lineage>
        <taxon>Bacteria</taxon>
        <taxon>Pseudomonadati</taxon>
        <taxon>Pseudomonadota</taxon>
        <taxon>Alphaproteobacteria</taxon>
        <taxon>Sphingomonadales</taxon>
        <taxon>Erythrobacteraceae</taxon>
        <taxon>Aurantiacibacter</taxon>
    </lineage>
</organism>
<dbReference type="PRINTS" id="PR00481">
    <property type="entry name" value="LAMNOPPTDASE"/>
</dbReference>
<dbReference type="EMBL" id="WUBR01000001">
    <property type="protein sequence ID" value="MWV27648.1"/>
    <property type="molecule type" value="Genomic_DNA"/>
</dbReference>
<dbReference type="CDD" id="cd00433">
    <property type="entry name" value="Peptidase_M17"/>
    <property type="match status" value="1"/>
</dbReference>
<evidence type="ECO:0000259" key="9">
    <source>
        <dbReference type="PROSITE" id="PS00631"/>
    </source>
</evidence>
<feature type="binding site" evidence="8">
    <location>
        <position position="257"/>
    </location>
    <ligand>
        <name>Mn(2+)</name>
        <dbReference type="ChEBI" id="CHEBI:29035"/>
        <label>2</label>
    </ligand>
</feature>
<keyword evidence="8" id="KW-0479">Metal-binding</keyword>
<evidence type="ECO:0000313" key="10">
    <source>
        <dbReference type="EMBL" id="MWV27648.1"/>
    </source>
</evidence>
<evidence type="ECO:0000256" key="7">
    <source>
        <dbReference type="ARBA" id="ARBA00023211"/>
    </source>
</evidence>
<feature type="binding site" evidence="8">
    <location>
        <position position="334"/>
    </location>
    <ligand>
        <name>Mn(2+)</name>
        <dbReference type="ChEBI" id="CHEBI:29035"/>
        <label>1</label>
    </ligand>
</feature>
<feature type="domain" description="Cytosol aminopeptidase" evidence="9">
    <location>
        <begin position="332"/>
        <end position="339"/>
    </location>
</feature>
<keyword evidence="8" id="KW-0963">Cytoplasm</keyword>
<dbReference type="RefSeq" id="WP_160485199.1">
    <property type="nucleotide sequence ID" value="NZ_WUBR01000001.1"/>
</dbReference>
<feature type="active site" evidence="8">
    <location>
        <position position="264"/>
    </location>
</feature>
<dbReference type="NCBIfam" id="NF002075">
    <property type="entry name" value="PRK00913.2-2"/>
    <property type="match status" value="1"/>
</dbReference>
<dbReference type="Gene3D" id="3.40.630.10">
    <property type="entry name" value="Zn peptidases"/>
    <property type="match status" value="1"/>
</dbReference>
<evidence type="ECO:0000256" key="4">
    <source>
        <dbReference type="ARBA" id="ARBA00022438"/>
    </source>
</evidence>
<dbReference type="EC" id="3.4.11.10" evidence="8"/>
<dbReference type="PROSITE" id="PS00631">
    <property type="entry name" value="CYTOSOL_AP"/>
    <property type="match status" value="1"/>
</dbReference>
<feature type="binding site" evidence="8">
    <location>
        <position position="275"/>
    </location>
    <ligand>
        <name>Mn(2+)</name>
        <dbReference type="ChEBI" id="CHEBI:29035"/>
        <label>2</label>
    </ligand>
</feature>
<dbReference type="InterPro" id="IPR011356">
    <property type="entry name" value="Leucine_aapep/pepB"/>
</dbReference>
<keyword evidence="7 8" id="KW-0464">Manganese</keyword>
<dbReference type="Proteomes" id="UP000461409">
    <property type="component" value="Unassembled WGS sequence"/>
</dbReference>
<dbReference type="AlphaFoldDB" id="A0A844XDG7"/>
<reference evidence="10 11" key="1">
    <citation type="submission" date="2019-12" db="EMBL/GenBank/DDBJ databases">
        <authorList>
            <person name="Lee S.D."/>
        </authorList>
    </citation>
    <scope>NUCLEOTIDE SEQUENCE [LARGE SCALE GENOMIC DNA]</scope>
    <source>
        <strain evidence="10 11">GH3-10</strain>
    </source>
</reference>
<comment type="function">
    <text evidence="8">Presumably involved in the processing and regular turnover of intracellular proteins. Catalyzes the removal of unsubstituted N-terminal amino acids from various peptides.</text>
</comment>
<keyword evidence="4 8" id="KW-0031">Aminopeptidase</keyword>
<dbReference type="HAMAP" id="MF_00181">
    <property type="entry name" value="Cytosol_peptidase_M17"/>
    <property type="match status" value="1"/>
</dbReference>
<protein>
    <recommendedName>
        <fullName evidence="8">Probable cytosol aminopeptidase</fullName>
        <ecNumber evidence="8">3.4.11.1</ecNumber>
    </recommendedName>
    <alternativeName>
        <fullName evidence="8">Leucine aminopeptidase</fullName>
        <shortName evidence="8">LAP</shortName>
        <ecNumber evidence="8">3.4.11.10</ecNumber>
    </alternativeName>
    <alternativeName>
        <fullName evidence="8">Leucyl aminopeptidase</fullName>
    </alternativeName>
</protein>
<dbReference type="Pfam" id="PF02789">
    <property type="entry name" value="Peptidase_M17_N"/>
    <property type="match status" value="1"/>
</dbReference>
<feature type="binding site" evidence="8">
    <location>
        <position position="336"/>
    </location>
    <ligand>
        <name>Mn(2+)</name>
        <dbReference type="ChEBI" id="CHEBI:29035"/>
        <label>1</label>
    </ligand>
</feature>
<dbReference type="GO" id="GO:0006508">
    <property type="term" value="P:proteolysis"/>
    <property type="evidence" value="ECO:0007669"/>
    <property type="project" value="UniProtKB-KW"/>
</dbReference>
<proteinExistence type="inferred from homology"/>
<dbReference type="Gene3D" id="3.40.220.10">
    <property type="entry name" value="Leucine Aminopeptidase, subunit E, domain 1"/>
    <property type="match status" value="1"/>
</dbReference>
<sequence>MEIEFRNSSDADSPRIVARILDLDSLPGDLPAAISQGAEASRFTGKPGQVFDGFAEVDGKVVRLALAGAGKKDKEGRHAALERAGAALTAKYLTSGETEMAIDAGASDLDATETAAVLLGARLRAWRWDEYRTKMRDEQKRTLKKVVVIGAPDGAQDEWTDAQAVATGVEFTRELVAEPANIIYPESFVERCNKRFAGTGAELVVLDDAEMEKLGMGALLGVGLGSERASRVLAIKWMGGTKGEAPVAFVGKGVTFDTGGISLKPGPGMEDMKFDMGGAGAVAGAMLALTLRKAKANIVGVCGLVENMPDGRAMRPGDVVTSMSGQTVEVLNTDAEGRLVLCDVLTWVQKEFKPARIVDLATLTGAILVSLGSEHAGIFSNDDDLADDLLHAGKQAGDKLWRFPLAPEYDKLLDSPIADMKNIGGRYAGSITAAQFLQRFIEDDTPWAHLDIAGMVWADKPGATWDKGATGYGVRLLDRFIRNTVKG</sequence>
<keyword evidence="6 8" id="KW-0378">Hydrolase</keyword>
<comment type="cofactor">
    <cofactor evidence="8">
        <name>Mn(2+)</name>
        <dbReference type="ChEBI" id="CHEBI:29035"/>
    </cofactor>
    <text evidence="8">Binds 2 manganese ions per subunit.</text>
</comment>
<dbReference type="SUPFAM" id="SSF52949">
    <property type="entry name" value="Macro domain-like"/>
    <property type="match status" value="1"/>
</dbReference>
<comment type="caution">
    <text evidence="10">The sequence shown here is derived from an EMBL/GenBank/DDBJ whole genome shotgun (WGS) entry which is preliminary data.</text>
</comment>
<dbReference type="GO" id="GO:0030145">
    <property type="term" value="F:manganese ion binding"/>
    <property type="evidence" value="ECO:0007669"/>
    <property type="project" value="UniProtKB-UniRule"/>
</dbReference>
<name>A0A844XDG7_9SPHN</name>
<dbReference type="GO" id="GO:0005737">
    <property type="term" value="C:cytoplasm"/>
    <property type="evidence" value="ECO:0007669"/>
    <property type="project" value="UniProtKB-SubCell"/>
</dbReference>
<feature type="binding site" evidence="8">
    <location>
        <position position="257"/>
    </location>
    <ligand>
        <name>Mn(2+)</name>
        <dbReference type="ChEBI" id="CHEBI:29035"/>
        <label>1</label>
    </ligand>
</feature>
<dbReference type="NCBIfam" id="NF002074">
    <property type="entry name" value="PRK00913.1-4"/>
    <property type="match status" value="1"/>
</dbReference>
<dbReference type="InterPro" id="IPR023042">
    <property type="entry name" value="Peptidase_M17_leu_NH2_pept"/>
</dbReference>
<dbReference type="GO" id="GO:0070006">
    <property type="term" value="F:metalloaminopeptidase activity"/>
    <property type="evidence" value="ECO:0007669"/>
    <property type="project" value="InterPro"/>
</dbReference>
<dbReference type="InterPro" id="IPR043472">
    <property type="entry name" value="Macro_dom-like"/>
</dbReference>
<dbReference type="Pfam" id="PF00883">
    <property type="entry name" value="Peptidase_M17"/>
    <property type="match status" value="1"/>
</dbReference>
<evidence type="ECO:0000256" key="1">
    <source>
        <dbReference type="ARBA" id="ARBA00000135"/>
    </source>
</evidence>
<keyword evidence="5 8" id="KW-0645">Protease</keyword>
<reference evidence="10 11" key="2">
    <citation type="submission" date="2020-02" db="EMBL/GenBank/DDBJ databases">
        <title>Erythrobacter dongmakensis sp. nov., isolated from a tidal mudflat.</title>
        <authorList>
            <person name="Kim I.S."/>
        </authorList>
    </citation>
    <scope>NUCLEOTIDE SEQUENCE [LARGE SCALE GENOMIC DNA]</scope>
    <source>
        <strain evidence="10 11">GH3-10</strain>
    </source>
</reference>
<evidence type="ECO:0000256" key="2">
    <source>
        <dbReference type="ARBA" id="ARBA00000967"/>
    </source>
</evidence>
<evidence type="ECO:0000256" key="5">
    <source>
        <dbReference type="ARBA" id="ARBA00022670"/>
    </source>
</evidence>
<comment type="catalytic activity">
    <reaction evidence="2 8">
        <text>Release of an N-terminal amino acid, preferentially leucine, but not glutamic or aspartic acids.</text>
        <dbReference type="EC" id="3.4.11.10"/>
    </reaction>
</comment>
<dbReference type="InterPro" id="IPR000819">
    <property type="entry name" value="Peptidase_M17_C"/>
</dbReference>
<evidence type="ECO:0000256" key="3">
    <source>
        <dbReference type="ARBA" id="ARBA00009528"/>
    </source>
</evidence>
<accession>A0A844XDG7</accession>
<feature type="binding site" evidence="8">
    <location>
        <position position="336"/>
    </location>
    <ligand>
        <name>Mn(2+)</name>
        <dbReference type="ChEBI" id="CHEBI:29035"/>
        <label>2</label>
    </ligand>
</feature>
<feature type="binding site" evidence="8">
    <location>
        <position position="252"/>
    </location>
    <ligand>
        <name>Mn(2+)</name>
        <dbReference type="ChEBI" id="CHEBI:29035"/>
        <label>2</label>
    </ligand>
</feature>
<dbReference type="EC" id="3.4.11.1" evidence="8"/>
<dbReference type="SUPFAM" id="SSF53187">
    <property type="entry name" value="Zn-dependent exopeptidases"/>
    <property type="match status" value="1"/>
</dbReference>
<gene>
    <name evidence="8" type="primary">pepA</name>
    <name evidence="10" type="ORF">GRF63_06995</name>
</gene>
<evidence type="ECO:0000256" key="6">
    <source>
        <dbReference type="ARBA" id="ARBA00022801"/>
    </source>
</evidence>